<reference evidence="5" key="1">
    <citation type="journal article" date="2016" name="G3 (Bethesda)">
        <title>First Draft Assembly and Annotation of the Genome of a California Endemic Oak Quercus lobata Nee (Fagaceae).</title>
        <authorList>
            <person name="Sork V.L."/>
            <person name="Fitz-Gibbon S.T."/>
            <person name="Puiu D."/>
            <person name="Crepeau M."/>
            <person name="Gugger P.F."/>
            <person name="Sherman R."/>
            <person name="Stevens K."/>
            <person name="Langley C.H."/>
            <person name="Pellegrini M."/>
            <person name="Salzberg S.L."/>
        </authorList>
    </citation>
    <scope>NUCLEOTIDE SEQUENCE [LARGE SCALE GENOMIC DNA]</scope>
    <source>
        <strain evidence="5">cv. SW786</strain>
    </source>
</reference>
<dbReference type="Gene3D" id="1.25.70.10">
    <property type="entry name" value="Transcription termination factor 3, mitochondrial"/>
    <property type="match status" value="1"/>
</dbReference>
<dbReference type="AlphaFoldDB" id="A0A7N2KRQ4"/>
<dbReference type="Pfam" id="PF02536">
    <property type="entry name" value="mTERF"/>
    <property type="match status" value="1"/>
</dbReference>
<proteinExistence type="inferred from homology"/>
<dbReference type="GO" id="GO:0006353">
    <property type="term" value="P:DNA-templated transcription termination"/>
    <property type="evidence" value="ECO:0007669"/>
    <property type="project" value="UniProtKB-KW"/>
</dbReference>
<sequence>MFIWKLLHNCLPTLDKLRERGIKQLSVKGKTPDQVRSRPCKEFLTKTGRFSSKWQLAEIGKLRDLALLLKLLLWQGSLSSEVQQTMVDNQYICRPVLLLVDLDNTLKPNLELFESLAFSSTSLGKMPNKDPRLPESDAYNVVEFFRTHGFRGQQVSDLTMKRPTLYLFNAHKDFKPKFEFFKSLRLSELEIAKILSTEPYIL</sequence>
<dbReference type="Gramene" id="QL02p002798:mrna">
    <property type="protein sequence ID" value="QL02p002798:mrna"/>
    <property type="gene ID" value="QL02p002798"/>
</dbReference>
<keyword evidence="5" id="KW-1185">Reference proteome</keyword>
<dbReference type="EnsemblPlants" id="QL02p002798:mrna">
    <property type="protein sequence ID" value="QL02p002798:mrna"/>
    <property type="gene ID" value="QL02p002798"/>
</dbReference>
<keyword evidence="2" id="KW-0805">Transcription regulation</keyword>
<name>A0A7N2KRQ4_QUELO</name>
<evidence type="ECO:0000256" key="1">
    <source>
        <dbReference type="ARBA" id="ARBA00007692"/>
    </source>
</evidence>
<dbReference type="SMART" id="SM00733">
    <property type="entry name" value="Mterf"/>
    <property type="match status" value="2"/>
</dbReference>
<evidence type="ECO:0000256" key="3">
    <source>
        <dbReference type="ARBA" id="ARBA00022946"/>
    </source>
</evidence>
<reference evidence="4" key="2">
    <citation type="submission" date="2021-01" db="UniProtKB">
        <authorList>
            <consortium name="EnsemblPlants"/>
        </authorList>
    </citation>
    <scope>IDENTIFICATION</scope>
</reference>
<keyword evidence="2" id="KW-0806">Transcription termination</keyword>
<dbReference type="InParanoid" id="A0A7N2KRQ4"/>
<accession>A0A7N2KRQ4</accession>
<dbReference type="GO" id="GO:0003676">
    <property type="term" value="F:nucleic acid binding"/>
    <property type="evidence" value="ECO:0007669"/>
    <property type="project" value="InterPro"/>
</dbReference>
<dbReference type="PANTHER" id="PTHR13068:SF120">
    <property type="entry name" value="TRANSCRIPTION TERMINATION FACTOR MTERF2, CHLOROPLASTIC-LIKE ISOFORM X1"/>
    <property type="match status" value="1"/>
</dbReference>
<keyword evidence="3" id="KW-0809">Transit peptide</keyword>
<evidence type="ECO:0000313" key="4">
    <source>
        <dbReference type="EnsemblPlants" id="QL02p002798:mrna"/>
    </source>
</evidence>
<dbReference type="InterPro" id="IPR038538">
    <property type="entry name" value="MTERF_sf"/>
</dbReference>
<comment type="similarity">
    <text evidence="1">Belongs to the mTERF family.</text>
</comment>
<organism evidence="4 5">
    <name type="scientific">Quercus lobata</name>
    <name type="common">Valley oak</name>
    <dbReference type="NCBI Taxonomy" id="97700"/>
    <lineage>
        <taxon>Eukaryota</taxon>
        <taxon>Viridiplantae</taxon>
        <taxon>Streptophyta</taxon>
        <taxon>Embryophyta</taxon>
        <taxon>Tracheophyta</taxon>
        <taxon>Spermatophyta</taxon>
        <taxon>Magnoliopsida</taxon>
        <taxon>eudicotyledons</taxon>
        <taxon>Gunneridae</taxon>
        <taxon>Pentapetalae</taxon>
        <taxon>rosids</taxon>
        <taxon>fabids</taxon>
        <taxon>Fagales</taxon>
        <taxon>Fagaceae</taxon>
        <taxon>Quercus</taxon>
    </lineage>
</organism>
<keyword evidence="2" id="KW-0804">Transcription</keyword>
<dbReference type="InterPro" id="IPR003690">
    <property type="entry name" value="MTERF"/>
</dbReference>
<evidence type="ECO:0000256" key="2">
    <source>
        <dbReference type="ARBA" id="ARBA00022472"/>
    </source>
</evidence>
<dbReference type="PANTHER" id="PTHR13068">
    <property type="entry name" value="CGI-12 PROTEIN-RELATED"/>
    <property type="match status" value="1"/>
</dbReference>
<dbReference type="Proteomes" id="UP000594261">
    <property type="component" value="Chromosome 2"/>
</dbReference>
<protein>
    <submittedName>
        <fullName evidence="4">Uncharacterized protein</fullName>
    </submittedName>
</protein>
<evidence type="ECO:0000313" key="5">
    <source>
        <dbReference type="Proteomes" id="UP000594261"/>
    </source>
</evidence>